<feature type="transmembrane region" description="Helical" evidence="1">
    <location>
        <begin position="97"/>
        <end position="114"/>
    </location>
</feature>
<accession>A0AAU9CUH6</accession>
<feature type="transmembrane region" description="Helical" evidence="1">
    <location>
        <begin position="12"/>
        <end position="33"/>
    </location>
</feature>
<keyword evidence="1" id="KW-1133">Transmembrane helix</keyword>
<keyword evidence="3" id="KW-1185">Reference proteome</keyword>
<evidence type="ECO:0000313" key="2">
    <source>
        <dbReference type="EMBL" id="BDR56031.1"/>
    </source>
</evidence>
<feature type="transmembrane region" description="Helical" evidence="1">
    <location>
        <begin position="39"/>
        <end position="60"/>
    </location>
</feature>
<keyword evidence="1" id="KW-0472">Membrane</keyword>
<dbReference type="AlphaFoldDB" id="A0AAU9CUH6"/>
<evidence type="ECO:0000256" key="1">
    <source>
        <dbReference type="SAM" id="Phobius"/>
    </source>
</evidence>
<dbReference type="RefSeq" id="WP_317697872.1">
    <property type="nucleotide sequence ID" value="NZ_AP026801.1"/>
</dbReference>
<protein>
    <submittedName>
        <fullName evidence="2">Uncharacterized protein</fullName>
    </submittedName>
</protein>
<dbReference type="KEGG" id="xak:KIMC2_05930"/>
<dbReference type="EMBL" id="AP026801">
    <property type="protein sequence ID" value="BDR56031.1"/>
    <property type="molecule type" value="Genomic_DNA"/>
</dbReference>
<feature type="transmembrane region" description="Helical" evidence="1">
    <location>
        <begin position="72"/>
        <end position="91"/>
    </location>
</feature>
<keyword evidence="1" id="KW-0812">Transmembrane</keyword>
<evidence type="ECO:0000313" key="3">
    <source>
        <dbReference type="Proteomes" id="UP001321804"/>
    </source>
</evidence>
<dbReference type="Proteomes" id="UP001321804">
    <property type="component" value="Chromosome"/>
</dbReference>
<reference evidence="2 3" key="1">
    <citation type="journal article" date="2023" name="Microbiol. Spectr.">
        <title>Symbiosis of Carpenter Bees with Uncharacterized Lactic Acid Bacteria Showing NAD Auxotrophy.</title>
        <authorList>
            <person name="Kawasaki S."/>
            <person name="Ozawa K."/>
            <person name="Mori T."/>
            <person name="Yamamoto A."/>
            <person name="Ito M."/>
            <person name="Ohkuma M."/>
            <person name="Sakamoto M."/>
            <person name="Matsutani M."/>
        </authorList>
    </citation>
    <scope>NUCLEOTIDE SEQUENCE [LARGE SCALE GENOMIC DNA]</scope>
    <source>
        <strain evidence="2 3">KimC2</strain>
    </source>
</reference>
<organism evidence="2 3">
    <name type="scientific">Xylocopilactobacillus apis</name>
    <dbReference type="NCBI Taxonomy" id="2932183"/>
    <lineage>
        <taxon>Bacteria</taxon>
        <taxon>Bacillati</taxon>
        <taxon>Bacillota</taxon>
        <taxon>Bacilli</taxon>
        <taxon>Lactobacillales</taxon>
        <taxon>Lactobacillaceae</taxon>
        <taxon>Xylocopilactobacillus</taxon>
    </lineage>
</organism>
<proteinExistence type="predicted"/>
<sequence length="118" mass="13410">MNEEIKKDAAKVMRSNIIILMGSNMFLLFVVYMMSSTKIGAIISLVLIVDSLITMRLTKFTEDKLDQPIKKMNGIVQAILIAMWIFCIAFLGAHSLFVILFVGITVIGSFLFYIKRWI</sequence>
<gene>
    <name evidence="2" type="ORF">KIMC2_05930</name>
</gene>
<name>A0AAU9CUH6_9LACO</name>